<keyword evidence="1" id="KW-0812">Transmembrane</keyword>
<keyword evidence="1" id="KW-1133">Transmembrane helix</keyword>
<dbReference type="AlphaFoldDB" id="A0A382PP79"/>
<dbReference type="EMBL" id="UINC01108739">
    <property type="protein sequence ID" value="SVC75066.1"/>
    <property type="molecule type" value="Genomic_DNA"/>
</dbReference>
<evidence type="ECO:0000313" key="2">
    <source>
        <dbReference type="EMBL" id="SVC75066.1"/>
    </source>
</evidence>
<proteinExistence type="predicted"/>
<gene>
    <name evidence="2" type="ORF">METZ01_LOCUS327920</name>
</gene>
<feature type="transmembrane region" description="Helical" evidence="1">
    <location>
        <begin position="64"/>
        <end position="83"/>
    </location>
</feature>
<accession>A0A382PP79</accession>
<name>A0A382PP79_9ZZZZ</name>
<reference evidence="2" key="1">
    <citation type="submission" date="2018-05" db="EMBL/GenBank/DDBJ databases">
        <authorList>
            <person name="Lanie J.A."/>
            <person name="Ng W.-L."/>
            <person name="Kazmierczak K.M."/>
            <person name="Andrzejewski T.M."/>
            <person name="Davidsen T.M."/>
            <person name="Wayne K.J."/>
            <person name="Tettelin H."/>
            <person name="Glass J.I."/>
            <person name="Rusch D."/>
            <person name="Podicherti R."/>
            <person name="Tsui H.-C.T."/>
            <person name="Winkler M.E."/>
        </authorList>
    </citation>
    <scope>NUCLEOTIDE SEQUENCE</scope>
</reference>
<feature type="transmembrane region" description="Helical" evidence="1">
    <location>
        <begin position="20"/>
        <end position="43"/>
    </location>
</feature>
<feature type="non-terminal residue" evidence="2">
    <location>
        <position position="1"/>
    </location>
</feature>
<sequence>RVPWYLTSGRLIFSFMSVPTSLAPILIVVLLVAVVIVLFTGLLTMAIGGRFTPEFRNKLMKTRVIIQGLIFIIVVITFTVALFR</sequence>
<protein>
    <submittedName>
        <fullName evidence="2">Uncharacterized protein</fullName>
    </submittedName>
</protein>
<organism evidence="2">
    <name type="scientific">marine metagenome</name>
    <dbReference type="NCBI Taxonomy" id="408172"/>
    <lineage>
        <taxon>unclassified sequences</taxon>
        <taxon>metagenomes</taxon>
        <taxon>ecological metagenomes</taxon>
    </lineage>
</organism>
<keyword evidence="1" id="KW-0472">Membrane</keyword>
<evidence type="ECO:0000256" key="1">
    <source>
        <dbReference type="SAM" id="Phobius"/>
    </source>
</evidence>